<name>A0A438HVC2_VITVI</name>
<evidence type="ECO:0000313" key="3">
    <source>
        <dbReference type="Proteomes" id="UP000288805"/>
    </source>
</evidence>
<dbReference type="AlphaFoldDB" id="A0A438HVC2"/>
<evidence type="ECO:0000256" key="1">
    <source>
        <dbReference type="SAM" id="MobiDB-lite"/>
    </source>
</evidence>
<comment type="caution">
    <text evidence="2">The sequence shown here is derived from an EMBL/GenBank/DDBJ whole genome shotgun (WGS) entry which is preliminary data.</text>
</comment>
<protein>
    <submittedName>
        <fullName evidence="2">Uncharacterized protein</fullName>
    </submittedName>
</protein>
<sequence>MVQLMKSGSLRPERETTPCRDKLPVKLEIEDSLEEEHGPFNKRSKPSTSYQV</sequence>
<feature type="compositionally biased region" description="Basic and acidic residues" evidence="1">
    <location>
        <begin position="11"/>
        <end position="39"/>
    </location>
</feature>
<dbReference type="Proteomes" id="UP000288805">
    <property type="component" value="Unassembled WGS sequence"/>
</dbReference>
<feature type="region of interest" description="Disordered" evidence="1">
    <location>
        <begin position="1"/>
        <end position="52"/>
    </location>
</feature>
<reference evidence="2 3" key="1">
    <citation type="journal article" date="2018" name="PLoS Genet.">
        <title>Population sequencing reveals clonal diversity and ancestral inbreeding in the grapevine cultivar Chardonnay.</title>
        <authorList>
            <person name="Roach M.J."/>
            <person name="Johnson D.L."/>
            <person name="Bohlmann J."/>
            <person name="van Vuuren H.J."/>
            <person name="Jones S.J."/>
            <person name="Pretorius I.S."/>
            <person name="Schmidt S.A."/>
            <person name="Borneman A.R."/>
        </authorList>
    </citation>
    <scope>NUCLEOTIDE SEQUENCE [LARGE SCALE GENOMIC DNA]</scope>
    <source>
        <strain evidence="3">cv. Chardonnay</strain>
        <tissue evidence="2">Leaf</tissue>
    </source>
</reference>
<evidence type="ECO:0000313" key="2">
    <source>
        <dbReference type="EMBL" id="RVW88396.1"/>
    </source>
</evidence>
<accession>A0A438HVC2</accession>
<organism evidence="2 3">
    <name type="scientific">Vitis vinifera</name>
    <name type="common">Grape</name>
    <dbReference type="NCBI Taxonomy" id="29760"/>
    <lineage>
        <taxon>Eukaryota</taxon>
        <taxon>Viridiplantae</taxon>
        <taxon>Streptophyta</taxon>
        <taxon>Embryophyta</taxon>
        <taxon>Tracheophyta</taxon>
        <taxon>Spermatophyta</taxon>
        <taxon>Magnoliopsida</taxon>
        <taxon>eudicotyledons</taxon>
        <taxon>Gunneridae</taxon>
        <taxon>Pentapetalae</taxon>
        <taxon>rosids</taxon>
        <taxon>Vitales</taxon>
        <taxon>Vitaceae</taxon>
        <taxon>Viteae</taxon>
        <taxon>Vitis</taxon>
    </lineage>
</organism>
<proteinExistence type="predicted"/>
<gene>
    <name evidence="2" type="ORF">CK203_040991</name>
</gene>
<dbReference type="EMBL" id="QGNW01000174">
    <property type="protein sequence ID" value="RVW88396.1"/>
    <property type="molecule type" value="Genomic_DNA"/>
</dbReference>